<evidence type="ECO:0000313" key="5">
    <source>
        <dbReference type="Proteomes" id="UP001648503"/>
    </source>
</evidence>
<feature type="region of interest" description="Disordered" evidence="2">
    <location>
        <begin position="1592"/>
        <end position="1612"/>
    </location>
</feature>
<feature type="region of interest" description="Disordered" evidence="2">
    <location>
        <begin position="157"/>
        <end position="188"/>
    </location>
</feature>
<name>A0ABQ8FF02_9FUNG</name>
<feature type="region of interest" description="Disordered" evidence="2">
    <location>
        <begin position="285"/>
        <end position="308"/>
    </location>
</feature>
<feature type="coiled-coil region" evidence="1">
    <location>
        <begin position="327"/>
        <end position="364"/>
    </location>
</feature>
<feature type="compositionally biased region" description="Low complexity" evidence="2">
    <location>
        <begin position="157"/>
        <end position="169"/>
    </location>
</feature>
<reference evidence="4 5" key="1">
    <citation type="submission" date="2021-02" db="EMBL/GenBank/DDBJ databases">
        <title>Variation within the Batrachochytrium salamandrivorans European outbreak.</title>
        <authorList>
            <person name="Kelly M."/>
            <person name="Pasmans F."/>
            <person name="Shea T.P."/>
            <person name="Munoz J.F."/>
            <person name="Carranza S."/>
            <person name="Cuomo C.A."/>
            <person name="Martel A."/>
        </authorList>
    </citation>
    <scope>NUCLEOTIDE SEQUENCE [LARGE SCALE GENOMIC DNA]</scope>
    <source>
        <strain evidence="4 5">AMFP18/2</strain>
    </source>
</reference>
<feature type="compositionally biased region" description="Low complexity" evidence="2">
    <location>
        <begin position="1510"/>
        <end position="1534"/>
    </location>
</feature>
<feature type="region of interest" description="Disordered" evidence="2">
    <location>
        <begin position="439"/>
        <end position="458"/>
    </location>
</feature>
<dbReference type="EMBL" id="JAFCIX010000284">
    <property type="protein sequence ID" value="KAH6595704.1"/>
    <property type="molecule type" value="Genomic_DNA"/>
</dbReference>
<dbReference type="InterPro" id="IPR025486">
    <property type="entry name" value="DUF4378"/>
</dbReference>
<evidence type="ECO:0000259" key="3">
    <source>
        <dbReference type="Pfam" id="PF14309"/>
    </source>
</evidence>
<organism evidence="4 5">
    <name type="scientific">Batrachochytrium salamandrivorans</name>
    <dbReference type="NCBI Taxonomy" id="1357716"/>
    <lineage>
        <taxon>Eukaryota</taxon>
        <taxon>Fungi</taxon>
        <taxon>Fungi incertae sedis</taxon>
        <taxon>Chytridiomycota</taxon>
        <taxon>Chytridiomycota incertae sedis</taxon>
        <taxon>Chytridiomycetes</taxon>
        <taxon>Rhizophydiales</taxon>
        <taxon>Rhizophydiales incertae sedis</taxon>
        <taxon>Batrachochytrium</taxon>
    </lineage>
</organism>
<protein>
    <recommendedName>
        <fullName evidence="3">DUF4378 domain-containing protein</fullName>
    </recommendedName>
</protein>
<feature type="region of interest" description="Disordered" evidence="2">
    <location>
        <begin position="80"/>
        <end position="103"/>
    </location>
</feature>
<evidence type="ECO:0000256" key="2">
    <source>
        <dbReference type="SAM" id="MobiDB-lite"/>
    </source>
</evidence>
<sequence>MQTQSAIPHLQVQPYRDHVNYGTLQSQSIYSIAKPSVNISVRPMAGLVRPLVLDTRTASNYSSGKTQANSALVLNNGSTSSISVDNQSNRTNYSNGHTKRHRSHVDADPVFTAALPKERHIAAASRAPAPVSGSLRAFQAGSGLLFGHGMAHARASTTADTTMSTTRSSFRPTPGHPEKDVHLQPRNPLSCPTARRTLVRKHAALLPDASASIKISNSVLRQTPLRHSHQQKVSPETPVILPQSQSTHRCKVRKVATITSPPEPKPKRAQSFRRKHTISAIKESKYKHKGESIGASRTRNNWSPKKEDLKRAAEVRTYIKAKRLKERQALETTLQKELERQEKIANELKRIDELRRKQREITLNRAARINRGHGQRLSSRGKIGAPTGTDSVSTDSSILSKVKPSHQPVLSLEGSHESGNYPLTSHTASSKIVDLNKTATESTHHPKPAIPLNDGVTSTSGILGKSRVTFTSMGLTNTQTLQHTPRRIEEVESTLVGTFSQKDATAIVSSRIADAPPQQLYPVTGLEIKSACQNSEKIPLITTNHVVSENLEKTDKDLHSTTTSFKSNNILSATTLPISSTPSQTLLMQSLMHSVETFNKRIQTYMKRSCPTDMYSSDSFSENVSLAETSSHNEPNLVVDITDTQNLTSTLTETSPLRNTGCTQGSDIGQPALDAFVGGDEVGVSSLAMYSRKNLERDRRDRAALTIQSFCRRYSGPRMKVSSIAASNPLSYIPVVDASVLLDTNVITEKTHPSTTMATSWTSKLSEGSLVVVPVHNITNVHGAVVTPESMPMDLNKKHISSSTKQSNSDYDSCDDSFFSAKDIVSTPNPTTSVYKEQDEDAFGLGYCTTAEADPYSIVNIFARKIHDDLLNKSDVNRSLRLPSVMPDPLISAQVFDTCNEEAAVAAHVQNQIKYPSLLRADNVACDGSISCYSDLFESENDSELIKDKSVACSPIVNPPLNPKSLVCEPEISATLPHKVPVHIPPCDFHNVTSQTTPPRVLNSISADPTHSYVDTKDTLMDQSKGWLSPNSLSRKLEADIQLYSAIHDAHIQYTELDKNYSIAQARLETVALGQALKDQRYRHQIDLERAREAKHAALNPRDLAPAFDATPSVADASKPYVPVVPTVSGVGVYDNDSFISCVDSGAPVVCQIESKNALSGVSVHILDGNDSISEIIDMIQSKASNSIQSTSAIDEVYDHPRRVGDFSLCATKDVDEMLLDTVDGKDVDVNTFLLNTPAPPCLKSADPKPSSSQSIDMAPLWKDALENTLRRQHEKDQAQFESIKKLILDTNKPHAPKKEKVDKYTDHSQAEQTVKSLKYQLKTDVLYPIKKTAQLHTSESIYDDTISMIDPLTIDDFPTIVDAYPKDPSIDISIYESVSEHIHDDISEDFESFHTDDNSGCSTPHSRIQQHVEAVSSLSSSGSVTPTIRGLALSASFEELQLKLEIARGAVDISHLREKEQKLSISNAVADELISKHKQCTAWAALLKVQQDGISKKLDDAFQDSTLFSSSSNNGKKISNTNTARTHPVASAPLLPPKPASILPSQQKSVNLDLRHVHDEPESDEMSEDIQEDQTDSIQEEFDMSEIHTKGSAHLSNSITTSNRNSPGRDRTYSVISISEKLGQMDDISSIASGIDDLVENIGMIDIISPKTSKGDDIGCILSKYEACLDAFSADNLSLFKPNEFMADNPALLTAESSECPRPTSRQTLVVQSDAVNYEQDEFDSISLISQIGSTREHNLPLAKKHMKLSVASETEAQVTAIERRVLDLREKVIRKKQEFQRILEKNEASRCQALLDEEKQLIIQLHDLDLLASAAECKTEQKESTSREITPVIHGPNTITTHIATPISLPTIPATLPIIATPALDSTILKLDRSSNPVAEIFPEKADIIKTPANLSVIEVPSLVLESLDILIDKPNTIAPSQHLLPKQIDTLGTNESLECSYNDDSFTDISSIPSPHGATLQIVNSKDKTIPGARIMTAAFPDQPSATPYESVQNLTKSDDNMSDICEDIHVEIEDIIKLPIHTTENSALVQNTVDLAVDSHFFSTDVVPTTAPLSSSVDTIRTYTDIVDNKVEKDSLNNGNSMTLNTPSNLEAAIMCVQLKTPILSSIPDLPNSVMSVSARDELYTKHAASLEELHTALNICVPATDHIKKSNEVNIQPNDDSHDSISENIDFEDNDSLSSSLDEHRIASSGVLKMNTSIDPIASSVSGVLPSPPTHVSDSSLSIVATIIEDMHTIPSTGENGSQDGLIPVTLKPEDCAPLNQVISTDSESFNKIIPQQNHDGVSSSIASASDCSQKENVHPATIKIDQIVDVHSKIDPEIIEMADQHDSPTPVPTVSLGPPSPSIDTVILDRKCTSEDLDNITGFIFSELLEDALNCLDSQTVKPMINSNKNLLSHPAVSDASPTMGTATITVAASIKTIPAPTSLAGVMSLLDDILKHLRDPALSDGHTGYMSAPVLPESVLDLLPNTTDTTLHSMRKLILAAANEAIYDQFGAHRKYAHPLRDLIKKRPLKPHAISHSTLTAKVVKTVKEWAGYADKYDENLDVFLIDEVKQNERSWLSSDICEAEIRKQLEDEIWDDLLADTVMAVNTLYSTTRSGL</sequence>
<dbReference type="Proteomes" id="UP001648503">
    <property type="component" value="Unassembled WGS sequence"/>
</dbReference>
<feature type="compositionally biased region" description="Polar residues" evidence="2">
    <location>
        <begin position="80"/>
        <end position="96"/>
    </location>
</feature>
<evidence type="ECO:0000313" key="4">
    <source>
        <dbReference type="EMBL" id="KAH6595704.1"/>
    </source>
</evidence>
<gene>
    <name evidence="4" type="ORF">BASA50_005660</name>
</gene>
<keyword evidence="1" id="KW-0175">Coiled coil</keyword>
<feature type="domain" description="DUF4378" evidence="3">
    <location>
        <begin position="2456"/>
        <end position="2587"/>
    </location>
</feature>
<feature type="compositionally biased region" description="Polar residues" evidence="2">
    <location>
        <begin position="388"/>
        <end position="397"/>
    </location>
</feature>
<proteinExistence type="predicted"/>
<keyword evidence="5" id="KW-1185">Reference proteome</keyword>
<feature type="region of interest" description="Disordered" evidence="2">
    <location>
        <begin position="371"/>
        <end position="397"/>
    </location>
</feature>
<evidence type="ECO:0000256" key="1">
    <source>
        <dbReference type="SAM" id="Coils"/>
    </source>
</evidence>
<dbReference type="Pfam" id="PF14309">
    <property type="entry name" value="DUF4378"/>
    <property type="match status" value="1"/>
</dbReference>
<feature type="region of interest" description="Disordered" evidence="2">
    <location>
        <begin position="1506"/>
        <end position="1544"/>
    </location>
</feature>
<comment type="caution">
    <text evidence="4">The sequence shown here is derived from an EMBL/GenBank/DDBJ whole genome shotgun (WGS) entry which is preliminary data.</text>
</comment>
<accession>A0ABQ8FF02</accession>
<feature type="compositionally biased region" description="Polar residues" evidence="2">
    <location>
        <begin position="1595"/>
        <end position="1607"/>
    </location>
</feature>